<reference evidence="2" key="1">
    <citation type="submission" date="2011-05" db="EMBL/GenBank/DDBJ databases">
        <title>Insights into the evolution of the great apes provided by the gorilla genome.</title>
        <authorList>
            <person name="Scally A."/>
        </authorList>
    </citation>
    <scope>NUCLEOTIDE SEQUENCE [LARGE SCALE GENOMIC DNA]</scope>
</reference>
<proteinExistence type="predicted"/>
<organism evidence="1 2">
    <name type="scientific">Gorilla gorilla gorilla</name>
    <name type="common">Western lowland gorilla</name>
    <dbReference type="NCBI Taxonomy" id="9595"/>
    <lineage>
        <taxon>Eukaryota</taxon>
        <taxon>Metazoa</taxon>
        <taxon>Chordata</taxon>
        <taxon>Craniata</taxon>
        <taxon>Vertebrata</taxon>
        <taxon>Euteleostomi</taxon>
        <taxon>Mammalia</taxon>
        <taxon>Eutheria</taxon>
        <taxon>Euarchontoglires</taxon>
        <taxon>Primates</taxon>
        <taxon>Haplorrhini</taxon>
        <taxon>Catarrhini</taxon>
        <taxon>Hominidae</taxon>
        <taxon>Gorilla</taxon>
    </lineage>
</organism>
<dbReference type="Bgee" id="ENSGGOG00000023267">
    <property type="expression patterns" value="Expressed in heart and 5 other cell types or tissues"/>
</dbReference>
<evidence type="ECO:0000313" key="1">
    <source>
        <dbReference type="Ensembl" id="ENSGGOP00000039080.1"/>
    </source>
</evidence>
<gene>
    <name evidence="1" type="primary">REXO2</name>
</gene>
<accession>A0A2I2YVQ8</accession>
<dbReference type="AlphaFoldDB" id="A0A2I2YVQ8"/>
<evidence type="ECO:0000313" key="2">
    <source>
        <dbReference type="Proteomes" id="UP000001519"/>
    </source>
</evidence>
<name>A0A2I2YVQ8_GORGO</name>
<dbReference type="Proteomes" id="UP000001519">
    <property type="component" value="Chromosome 11"/>
</dbReference>
<dbReference type="EMBL" id="CABD030081643">
    <property type="status" value="NOT_ANNOTATED_CDS"/>
    <property type="molecule type" value="Genomic_DNA"/>
</dbReference>
<dbReference type="GeneTree" id="ENSGT00390000009255"/>
<keyword evidence="2" id="KW-1185">Reference proteome</keyword>
<reference evidence="1" key="3">
    <citation type="submission" date="2025-08" db="UniProtKB">
        <authorList>
            <consortium name="Ensembl"/>
        </authorList>
    </citation>
    <scope>IDENTIFICATION</scope>
</reference>
<protein>
    <submittedName>
        <fullName evidence="1">RNA exonuclease 2</fullName>
    </submittedName>
</protein>
<reference evidence="1 2" key="2">
    <citation type="journal article" date="2012" name="Nature">
        <title>Insights into hominid evolution from the gorilla genome sequence.</title>
        <authorList>
            <person name="Scally A."/>
            <person name="Dutheil J.Y."/>
            <person name="Hillier L.W."/>
            <person name="Jordan G.E."/>
            <person name="Goodhead I."/>
            <person name="Herrero J."/>
            <person name="Hobolth A."/>
            <person name="Lappalainen T."/>
            <person name="Mailund T."/>
            <person name="Marques-Bonet T."/>
            <person name="McCarthy S."/>
            <person name="Montgomery S.H."/>
            <person name="Schwalie P.C."/>
            <person name="Tang Y.A."/>
            <person name="Ward M.C."/>
            <person name="Xue Y."/>
            <person name="Yngvadottir B."/>
            <person name="Alkan C."/>
            <person name="Andersen L.N."/>
            <person name="Ayub Q."/>
            <person name="Ball E.V."/>
            <person name="Beal K."/>
            <person name="Bradley B.J."/>
            <person name="Chen Y."/>
            <person name="Clee C.M."/>
            <person name="Fitzgerald S."/>
            <person name="Graves T.A."/>
            <person name="Gu Y."/>
            <person name="Heath P."/>
            <person name="Heger A."/>
            <person name="Karakoc E."/>
            <person name="Kolb-Kokocinski A."/>
            <person name="Laird G.K."/>
            <person name="Lunter G."/>
            <person name="Meader S."/>
            <person name="Mort M."/>
            <person name="Mullikin J.C."/>
            <person name="Munch K."/>
            <person name="O'Connor T.D."/>
            <person name="Phillips A.D."/>
            <person name="Prado-Martinez J."/>
            <person name="Rogers A.S."/>
            <person name="Sajjadian S."/>
            <person name="Schmidt D."/>
            <person name="Shaw K."/>
            <person name="Simpson J.T."/>
            <person name="Stenson P.D."/>
            <person name="Turner D.J."/>
            <person name="Vigilant L."/>
            <person name="Vilella A.J."/>
            <person name="Whitener W."/>
            <person name="Zhu B."/>
            <person name="Cooper D.N."/>
            <person name="de Jong P."/>
            <person name="Dermitzakis E.T."/>
            <person name="Eichler E.E."/>
            <person name="Flicek P."/>
            <person name="Goldman N."/>
            <person name="Mundy N.I."/>
            <person name="Ning Z."/>
            <person name="Odom D.T."/>
            <person name="Ponting C.P."/>
            <person name="Quail M.A."/>
            <person name="Ryder O.A."/>
            <person name="Searle S.M."/>
            <person name="Warren W.C."/>
            <person name="Wilson R.K."/>
            <person name="Schierup M.H."/>
            <person name="Rogers J."/>
            <person name="Tyler-Smith C."/>
            <person name="Durbin R."/>
        </authorList>
    </citation>
    <scope>NUCLEOTIDE SEQUENCE [LARGE SCALE GENOMIC DNA]</scope>
</reference>
<dbReference type="Ensembl" id="ENSGGOT00000048919.1">
    <property type="protein sequence ID" value="ENSGGOP00000039080.1"/>
    <property type="gene ID" value="ENSGGOG00000023267.2"/>
</dbReference>
<reference evidence="1" key="4">
    <citation type="submission" date="2025-09" db="UniProtKB">
        <authorList>
            <consortium name="Ensembl"/>
        </authorList>
    </citation>
    <scope>IDENTIFICATION</scope>
</reference>
<sequence length="67" mass="7106">MLGGSLGSRLLRGVGGSRGRFGARGVREGGAAMAAGESMAQRMVWVDLEEIQFMKIRSFLTNTCPSS</sequence>